<evidence type="ECO:0000256" key="4">
    <source>
        <dbReference type="ARBA" id="ARBA00010561"/>
    </source>
</evidence>
<evidence type="ECO:0000256" key="2">
    <source>
        <dbReference type="ARBA" id="ARBA00004651"/>
    </source>
</evidence>
<comment type="caution">
    <text evidence="20">The sequence shown here is derived from an EMBL/GenBank/DDBJ whole genome shotgun (WGS) entry which is preliminary data.</text>
</comment>
<keyword evidence="21" id="KW-1185">Reference proteome</keyword>
<organism evidence="20 21">
    <name type="scientific">Celeribacter arenosi</name>
    <dbReference type="NCBI Taxonomy" id="792649"/>
    <lineage>
        <taxon>Bacteria</taxon>
        <taxon>Pseudomonadati</taxon>
        <taxon>Pseudomonadota</taxon>
        <taxon>Alphaproteobacteria</taxon>
        <taxon>Rhodobacterales</taxon>
        <taxon>Roseobacteraceae</taxon>
        <taxon>Celeribacter</taxon>
    </lineage>
</organism>
<evidence type="ECO:0000256" key="12">
    <source>
        <dbReference type="ARBA" id="ARBA00022989"/>
    </source>
</evidence>
<comment type="catalytic activity">
    <reaction evidence="17 19">
        <text>alpha-ribazole + adenosylcob(III)inamide-GDP = adenosylcob(III)alamin + GMP + H(+)</text>
        <dbReference type="Rhea" id="RHEA:16049"/>
        <dbReference type="ChEBI" id="CHEBI:10329"/>
        <dbReference type="ChEBI" id="CHEBI:15378"/>
        <dbReference type="ChEBI" id="CHEBI:18408"/>
        <dbReference type="ChEBI" id="CHEBI:58115"/>
        <dbReference type="ChEBI" id="CHEBI:60487"/>
        <dbReference type="EC" id="2.7.8.26"/>
    </reaction>
</comment>
<keyword evidence="9 19" id="KW-0808">Transferase</keyword>
<keyword evidence="11 19" id="KW-0460">Magnesium</keyword>
<dbReference type="Proteomes" id="UP001399917">
    <property type="component" value="Unassembled WGS sequence"/>
</dbReference>
<dbReference type="EC" id="2.7.8.26" evidence="5 19"/>
<reference evidence="21" key="1">
    <citation type="journal article" date="2019" name="Int. J. Syst. Evol. Microbiol.">
        <title>The Global Catalogue of Microorganisms (GCM) 10K type strain sequencing project: providing services to taxonomists for standard genome sequencing and annotation.</title>
        <authorList>
            <consortium name="The Broad Institute Genomics Platform"/>
            <consortium name="The Broad Institute Genome Sequencing Center for Infectious Disease"/>
            <person name="Wu L."/>
            <person name="Ma J."/>
        </authorList>
    </citation>
    <scope>NUCLEOTIDE SEQUENCE [LARGE SCALE GENOMIC DNA]</scope>
    <source>
        <strain evidence="21">JCM 17190</strain>
    </source>
</reference>
<evidence type="ECO:0000256" key="7">
    <source>
        <dbReference type="ARBA" id="ARBA00022475"/>
    </source>
</evidence>
<sequence length="252" mass="25848">MQEKPAFTPRPHDIATALALLTRLPVNASFARSAQAAWAYPLAGLGAALIAGAVATICGWLGLGAGLTAAFALTTLIIVTGAMHEDGLADCADGFWGGWDKIRRMEIMRDSQIGTYGMLAIGLALLFRFTTLSSLAHAGTIVSAMIAAAMLSRAGMATVMALLPLARTDGLSHRTGRPTRITAVAAAVCALVLSWLVIGFVPTILAASAVALTSFIVARIAMAKIGGQTGDVLGATQILSEIAVLCALVGFA</sequence>
<evidence type="ECO:0000256" key="9">
    <source>
        <dbReference type="ARBA" id="ARBA00022679"/>
    </source>
</evidence>
<feature type="transmembrane region" description="Helical" evidence="19">
    <location>
        <begin position="233"/>
        <end position="251"/>
    </location>
</feature>
<evidence type="ECO:0000256" key="19">
    <source>
        <dbReference type="HAMAP-Rule" id="MF_00719"/>
    </source>
</evidence>
<evidence type="ECO:0000256" key="6">
    <source>
        <dbReference type="ARBA" id="ARBA00015850"/>
    </source>
</evidence>
<dbReference type="PANTHER" id="PTHR34148:SF1">
    <property type="entry name" value="ADENOSYLCOBINAMIDE-GDP RIBAZOLETRANSFERASE"/>
    <property type="match status" value="1"/>
</dbReference>
<dbReference type="PANTHER" id="PTHR34148">
    <property type="entry name" value="ADENOSYLCOBINAMIDE-GDP RIBAZOLETRANSFERASE"/>
    <property type="match status" value="1"/>
</dbReference>
<comment type="pathway">
    <text evidence="3 19">Cofactor biosynthesis; adenosylcobalamin biosynthesis; adenosylcobalamin from cob(II)yrinate a,c-diamide: step 7/7.</text>
</comment>
<keyword evidence="10 19" id="KW-0812">Transmembrane</keyword>
<evidence type="ECO:0000256" key="1">
    <source>
        <dbReference type="ARBA" id="ARBA00001946"/>
    </source>
</evidence>
<feature type="transmembrane region" description="Helical" evidence="19">
    <location>
        <begin position="113"/>
        <end position="135"/>
    </location>
</feature>
<gene>
    <name evidence="20" type="primary">cobS_1</name>
    <name evidence="19" type="synonym">cobS</name>
    <name evidence="20" type="ORF">GCM10022404_01910</name>
</gene>
<protein>
    <recommendedName>
        <fullName evidence="6 19">Adenosylcobinamide-GDP ribazoletransferase</fullName>
        <ecNumber evidence="5 19">2.7.8.26</ecNumber>
    </recommendedName>
    <alternativeName>
        <fullName evidence="16 19">Cobalamin synthase</fullName>
    </alternativeName>
    <alternativeName>
        <fullName evidence="15 19">Cobalamin-5'-phosphate synthase</fullName>
    </alternativeName>
</protein>
<comment type="similarity">
    <text evidence="4 19">Belongs to the CobS family.</text>
</comment>
<feature type="transmembrane region" description="Helical" evidence="19">
    <location>
        <begin position="178"/>
        <end position="198"/>
    </location>
</feature>
<evidence type="ECO:0000256" key="11">
    <source>
        <dbReference type="ARBA" id="ARBA00022842"/>
    </source>
</evidence>
<dbReference type="NCBIfam" id="TIGR00317">
    <property type="entry name" value="cobS"/>
    <property type="match status" value="1"/>
</dbReference>
<evidence type="ECO:0000256" key="18">
    <source>
        <dbReference type="ARBA" id="ARBA00049504"/>
    </source>
</evidence>
<proteinExistence type="inferred from homology"/>
<evidence type="ECO:0000256" key="13">
    <source>
        <dbReference type="ARBA" id="ARBA00023136"/>
    </source>
</evidence>
<evidence type="ECO:0000256" key="3">
    <source>
        <dbReference type="ARBA" id="ARBA00004663"/>
    </source>
</evidence>
<comment type="catalytic activity">
    <reaction evidence="18 19">
        <text>alpha-ribazole 5'-phosphate + adenosylcob(III)inamide-GDP = adenosylcob(III)alamin 5'-phosphate + GMP + H(+)</text>
        <dbReference type="Rhea" id="RHEA:23560"/>
        <dbReference type="ChEBI" id="CHEBI:15378"/>
        <dbReference type="ChEBI" id="CHEBI:57918"/>
        <dbReference type="ChEBI" id="CHEBI:58115"/>
        <dbReference type="ChEBI" id="CHEBI:60487"/>
        <dbReference type="ChEBI" id="CHEBI:60493"/>
        <dbReference type="EC" id="2.7.8.26"/>
    </reaction>
</comment>
<keyword evidence="8 19" id="KW-0169">Cobalamin biosynthesis</keyword>
<evidence type="ECO:0000256" key="10">
    <source>
        <dbReference type="ARBA" id="ARBA00022692"/>
    </source>
</evidence>
<evidence type="ECO:0000256" key="17">
    <source>
        <dbReference type="ARBA" id="ARBA00048623"/>
    </source>
</evidence>
<evidence type="ECO:0000256" key="15">
    <source>
        <dbReference type="ARBA" id="ARBA00032605"/>
    </source>
</evidence>
<evidence type="ECO:0000313" key="20">
    <source>
        <dbReference type="EMBL" id="GAA3854183.1"/>
    </source>
</evidence>
<evidence type="ECO:0000256" key="16">
    <source>
        <dbReference type="ARBA" id="ARBA00032853"/>
    </source>
</evidence>
<name>A0ABP7JTF3_9RHOB</name>
<keyword evidence="7 19" id="KW-1003">Cell membrane</keyword>
<evidence type="ECO:0000256" key="14">
    <source>
        <dbReference type="ARBA" id="ARBA00025228"/>
    </source>
</evidence>
<feature type="transmembrane region" description="Helical" evidence="19">
    <location>
        <begin position="141"/>
        <end position="166"/>
    </location>
</feature>
<dbReference type="Pfam" id="PF02654">
    <property type="entry name" value="CobS"/>
    <property type="match status" value="1"/>
</dbReference>
<dbReference type="HAMAP" id="MF_00719">
    <property type="entry name" value="CobS"/>
    <property type="match status" value="1"/>
</dbReference>
<evidence type="ECO:0000256" key="5">
    <source>
        <dbReference type="ARBA" id="ARBA00013200"/>
    </source>
</evidence>
<comment type="cofactor">
    <cofactor evidence="1 19">
        <name>Mg(2+)</name>
        <dbReference type="ChEBI" id="CHEBI:18420"/>
    </cofactor>
</comment>
<dbReference type="EMBL" id="BAABDF010000001">
    <property type="protein sequence ID" value="GAA3854183.1"/>
    <property type="molecule type" value="Genomic_DNA"/>
</dbReference>
<keyword evidence="13 19" id="KW-0472">Membrane</keyword>
<dbReference type="RefSeq" id="WP_344842208.1">
    <property type="nucleotide sequence ID" value="NZ_BAABDF010000001.1"/>
</dbReference>
<dbReference type="InterPro" id="IPR003805">
    <property type="entry name" value="CobS"/>
</dbReference>
<keyword evidence="12 19" id="KW-1133">Transmembrane helix</keyword>
<comment type="function">
    <text evidence="14 19">Joins adenosylcobinamide-GDP and alpha-ribazole to generate adenosylcobalamin (Ado-cobalamin). Also synthesizes adenosylcobalamin 5'-phosphate from adenosylcobinamide-GDP and alpha-ribazole 5'-phosphate.</text>
</comment>
<evidence type="ECO:0000256" key="8">
    <source>
        <dbReference type="ARBA" id="ARBA00022573"/>
    </source>
</evidence>
<feature type="transmembrane region" description="Helical" evidence="19">
    <location>
        <begin position="49"/>
        <end position="79"/>
    </location>
</feature>
<evidence type="ECO:0000313" key="21">
    <source>
        <dbReference type="Proteomes" id="UP001399917"/>
    </source>
</evidence>
<accession>A0ABP7JTF3</accession>
<comment type="subcellular location">
    <subcellularLocation>
        <location evidence="2 19">Cell membrane</location>
        <topology evidence="2 19">Multi-pass membrane protein</topology>
    </subcellularLocation>
</comment>